<sequence length="456" mass="45848">MKLQTTLVALAITAATINAAPVELEERGRFSGITKIFNGGGSKPATGADAPAPAYNKDSAGTLNAGMGLATQAGLLGVNGMNTQATENKNNDPAAQKRVVRPAAPGRSNSSPAAITNDKNPPTAQPGKTGSAGGTTKPADPAKKPDSATSSDYMNTAANSLGMANLGMGLYNADQALQATQKRALPAAADLGLMMMGGGPSVGVTKSNYQEAGNGNVKASGASSGRRSLVADELLGSDGFEKRALPAAAGWGLALMGGGPSVGVTKSNSQSAGNGNVHLSGSKSRRQLQDESSELQRRLISFSHTDSNQQSAGNGNVVASGASSGGVPSNADNLMASLQAGAAQKQKQKRDEEMVRRLFSVSKQDYNHQYAGNGNVVASGASSGGVPSNADILTASMQAGGQKGGKRALLRRLVSVNTSDRNQQVAGNGNMHMSGAKSGASPQFLASLNPGTAGAA</sequence>
<feature type="chain" id="PRO_5016395572" evidence="2">
    <location>
        <begin position="20"/>
        <end position="456"/>
    </location>
</feature>
<keyword evidence="2" id="KW-0732">Signal</keyword>
<feature type="compositionally biased region" description="Low complexity" evidence="1">
    <location>
        <begin position="311"/>
        <end position="331"/>
    </location>
</feature>
<evidence type="ECO:0000256" key="2">
    <source>
        <dbReference type="SAM" id="SignalP"/>
    </source>
</evidence>
<feature type="region of interest" description="Disordered" evidence="1">
    <location>
        <begin position="422"/>
        <end position="456"/>
    </location>
</feature>
<dbReference type="GeneID" id="37020323"/>
<dbReference type="EMBL" id="KZ819603">
    <property type="protein sequence ID" value="PWN34620.1"/>
    <property type="molecule type" value="Genomic_DNA"/>
</dbReference>
<gene>
    <name evidence="3" type="ORF">FA14DRAFT_160142</name>
</gene>
<organism evidence="3 4">
    <name type="scientific">Meira miltonrushii</name>
    <dbReference type="NCBI Taxonomy" id="1280837"/>
    <lineage>
        <taxon>Eukaryota</taxon>
        <taxon>Fungi</taxon>
        <taxon>Dikarya</taxon>
        <taxon>Basidiomycota</taxon>
        <taxon>Ustilaginomycotina</taxon>
        <taxon>Exobasidiomycetes</taxon>
        <taxon>Exobasidiales</taxon>
        <taxon>Brachybasidiaceae</taxon>
        <taxon>Meira</taxon>
    </lineage>
</organism>
<reference evidence="3 4" key="1">
    <citation type="journal article" date="2018" name="Mol. Biol. Evol.">
        <title>Broad Genomic Sampling Reveals a Smut Pathogenic Ancestry of the Fungal Clade Ustilaginomycotina.</title>
        <authorList>
            <person name="Kijpornyongpan T."/>
            <person name="Mondo S.J."/>
            <person name="Barry K."/>
            <person name="Sandor L."/>
            <person name="Lee J."/>
            <person name="Lipzen A."/>
            <person name="Pangilinan J."/>
            <person name="LaButti K."/>
            <person name="Hainaut M."/>
            <person name="Henrissat B."/>
            <person name="Grigoriev I.V."/>
            <person name="Spatafora J.W."/>
            <person name="Aime M.C."/>
        </authorList>
    </citation>
    <scope>NUCLEOTIDE SEQUENCE [LARGE SCALE GENOMIC DNA]</scope>
    <source>
        <strain evidence="3 4">MCA 3882</strain>
    </source>
</reference>
<feature type="compositionally biased region" description="Polar residues" evidence="1">
    <location>
        <begin position="440"/>
        <end position="450"/>
    </location>
</feature>
<feature type="signal peptide" evidence="2">
    <location>
        <begin position="1"/>
        <end position="19"/>
    </location>
</feature>
<dbReference type="RefSeq" id="XP_025354922.1">
    <property type="nucleotide sequence ID" value="XM_025498542.1"/>
</dbReference>
<evidence type="ECO:0000313" key="4">
    <source>
        <dbReference type="Proteomes" id="UP000245771"/>
    </source>
</evidence>
<feature type="compositionally biased region" description="Polar residues" evidence="1">
    <location>
        <begin position="264"/>
        <end position="282"/>
    </location>
</feature>
<feature type="compositionally biased region" description="Polar residues" evidence="1">
    <location>
        <begin position="107"/>
        <end position="128"/>
    </location>
</feature>
<evidence type="ECO:0000313" key="3">
    <source>
        <dbReference type="EMBL" id="PWN34620.1"/>
    </source>
</evidence>
<feature type="compositionally biased region" description="Polar residues" evidence="1">
    <location>
        <begin position="82"/>
        <end position="93"/>
    </location>
</feature>
<dbReference type="InParanoid" id="A0A316VAY1"/>
<accession>A0A316VAY1</accession>
<dbReference type="AlphaFoldDB" id="A0A316VAY1"/>
<feature type="region of interest" description="Disordered" evidence="1">
    <location>
        <begin position="82"/>
        <end position="153"/>
    </location>
</feature>
<proteinExistence type="predicted"/>
<keyword evidence="4" id="KW-1185">Reference proteome</keyword>
<feature type="region of interest" description="Disordered" evidence="1">
    <location>
        <begin position="264"/>
        <end position="332"/>
    </location>
</feature>
<name>A0A316VAY1_9BASI</name>
<dbReference type="Proteomes" id="UP000245771">
    <property type="component" value="Unassembled WGS sequence"/>
</dbReference>
<evidence type="ECO:0000256" key="1">
    <source>
        <dbReference type="SAM" id="MobiDB-lite"/>
    </source>
</evidence>
<protein>
    <submittedName>
        <fullName evidence="3">Uncharacterized protein</fullName>
    </submittedName>
</protein>